<dbReference type="PROSITE" id="PS50404">
    <property type="entry name" value="GST_NTER"/>
    <property type="match status" value="1"/>
</dbReference>
<evidence type="ECO:0000259" key="2">
    <source>
        <dbReference type="PROSITE" id="PS50404"/>
    </source>
</evidence>
<proteinExistence type="inferred from homology"/>
<gene>
    <name evidence="3" type="ORF">A1Q1_06767</name>
</gene>
<dbReference type="CDD" id="cd03046">
    <property type="entry name" value="GST_N_GTT1_like"/>
    <property type="match status" value="1"/>
</dbReference>
<organism evidence="3 4">
    <name type="scientific">Trichosporon asahii var. asahii (strain ATCC 90039 / CBS 2479 / JCM 2466 / KCTC 7840 / NBRC 103889/ NCYC 2677 / UAMH 7654)</name>
    <name type="common">Yeast</name>
    <dbReference type="NCBI Taxonomy" id="1186058"/>
    <lineage>
        <taxon>Eukaryota</taxon>
        <taxon>Fungi</taxon>
        <taxon>Dikarya</taxon>
        <taxon>Basidiomycota</taxon>
        <taxon>Agaricomycotina</taxon>
        <taxon>Tremellomycetes</taxon>
        <taxon>Trichosporonales</taxon>
        <taxon>Trichosporonaceae</taxon>
        <taxon>Trichosporon</taxon>
    </lineage>
</organism>
<protein>
    <submittedName>
        <fullName evidence="3">Glutathione transferase</fullName>
    </submittedName>
</protein>
<dbReference type="OrthoDB" id="2098326at2759"/>
<dbReference type="Pfam" id="PF13409">
    <property type="entry name" value="GST_N_2"/>
    <property type="match status" value="1"/>
</dbReference>
<sequence length="238" mass="26543">MSGKILIHHLTQSRSERIFWLLEELGLPYDVKVYARTKEGKGPKSLAEAVPMGKQAPAITLPDGRTITESGFIVNQLLSHHPSASTESTASADSIFWNHFSEGSLMLHLQSAFTSNKIAEGFGAYKILYLLLFFQGGIWAFNKFVQGLEKKNLQPMLDYVEEFLGTNPGFSGNDKLGEGDFMMIFPLSAIAKGGRGPYILGPKTEAWVKRTEQRPAYVRAMQRMKEEEERQVTGPSPE</sequence>
<dbReference type="RefSeq" id="XP_014183291.1">
    <property type="nucleotide sequence ID" value="XM_014327816.1"/>
</dbReference>
<evidence type="ECO:0000313" key="3">
    <source>
        <dbReference type="EMBL" id="EJT52054.1"/>
    </source>
</evidence>
<evidence type="ECO:0000313" key="4">
    <source>
        <dbReference type="Proteomes" id="UP000002748"/>
    </source>
</evidence>
<dbReference type="VEuPathDB" id="FungiDB:A1Q1_06767"/>
<dbReference type="EMBL" id="ALBS01000037">
    <property type="protein sequence ID" value="EJT52054.1"/>
    <property type="molecule type" value="Genomic_DNA"/>
</dbReference>
<dbReference type="GO" id="GO:0016740">
    <property type="term" value="F:transferase activity"/>
    <property type="evidence" value="ECO:0007669"/>
    <property type="project" value="UniProtKB-KW"/>
</dbReference>
<comment type="similarity">
    <text evidence="1">Belongs to the GST superfamily.</text>
</comment>
<reference evidence="3 4" key="1">
    <citation type="journal article" date="2012" name="Eukaryot. Cell">
        <title>Draft genome sequence of CBS 2479, the standard type strain of Trichosporon asahii.</title>
        <authorList>
            <person name="Yang R.Y."/>
            <person name="Li H.T."/>
            <person name="Zhu H."/>
            <person name="Zhou G.P."/>
            <person name="Wang M."/>
            <person name="Wang L."/>
        </authorList>
    </citation>
    <scope>NUCLEOTIDE SEQUENCE [LARGE SCALE GENOMIC DNA]</scope>
    <source>
        <strain evidence="4">ATCC 90039 / CBS 2479 / JCM 2466 / KCTC 7840 / NCYC 2677 / UAMH 7654</strain>
    </source>
</reference>
<evidence type="ECO:0000256" key="1">
    <source>
        <dbReference type="ARBA" id="ARBA00007409"/>
    </source>
</evidence>
<accession>J6F4X1</accession>
<dbReference type="Gene3D" id="1.20.1050.10">
    <property type="match status" value="1"/>
</dbReference>
<dbReference type="InterPro" id="IPR036249">
    <property type="entry name" value="Thioredoxin-like_sf"/>
</dbReference>
<dbReference type="Proteomes" id="UP000002748">
    <property type="component" value="Unassembled WGS sequence"/>
</dbReference>
<dbReference type="InterPro" id="IPR004045">
    <property type="entry name" value="Glutathione_S-Trfase_N"/>
</dbReference>
<dbReference type="KEGG" id="tasa:A1Q1_06767"/>
<dbReference type="GeneID" id="25990279"/>
<dbReference type="PANTHER" id="PTHR44051">
    <property type="entry name" value="GLUTATHIONE S-TRANSFERASE-RELATED"/>
    <property type="match status" value="1"/>
</dbReference>
<dbReference type="PANTHER" id="PTHR44051:SF9">
    <property type="entry name" value="GLUTATHIONE S-TRANSFERASE 1"/>
    <property type="match status" value="1"/>
</dbReference>
<dbReference type="SUPFAM" id="SSF52833">
    <property type="entry name" value="Thioredoxin-like"/>
    <property type="match status" value="1"/>
</dbReference>
<dbReference type="Gene3D" id="3.40.30.10">
    <property type="entry name" value="Glutaredoxin"/>
    <property type="match status" value="1"/>
</dbReference>
<dbReference type="AlphaFoldDB" id="J6F4X1"/>
<dbReference type="InterPro" id="IPR036282">
    <property type="entry name" value="Glutathione-S-Trfase_C_sf"/>
</dbReference>
<dbReference type="SUPFAM" id="SSF47616">
    <property type="entry name" value="GST C-terminal domain-like"/>
    <property type="match status" value="1"/>
</dbReference>
<keyword evidence="3" id="KW-0808">Transferase</keyword>
<comment type="caution">
    <text evidence="3">The sequence shown here is derived from an EMBL/GenBank/DDBJ whole genome shotgun (WGS) entry which is preliminary data.</text>
</comment>
<name>J6F4X1_TRIAS</name>
<dbReference type="HOGENOM" id="CLU_011226_15_5_1"/>
<feature type="domain" description="GST N-terminal" evidence="2">
    <location>
        <begin position="2"/>
        <end position="85"/>
    </location>
</feature>